<dbReference type="Proteomes" id="UP000324800">
    <property type="component" value="Unassembled WGS sequence"/>
</dbReference>
<gene>
    <name evidence="1" type="ORF">EZS28_046374</name>
</gene>
<accession>A0A5J4TIW7</accession>
<evidence type="ECO:0000313" key="1">
    <source>
        <dbReference type="EMBL" id="KAA6358099.1"/>
    </source>
</evidence>
<sequence length="232" mass="27321">MKGIPDVDDEWIDEMYNKISIIRGLTYKARSNFDRSRITLSDKSCTPHYIEKLVRLTNEEYYKQQYLPTKIKEQSVKDDDDIKSSVKSHVSSYNEEDKIDISKIVENKIDLSEKFQLTDIQDKIYQEEYQCVEDIISDMSKIMRQIHLDSDTFLFKQFDNLEKKFSIVWKSSTNVQDLLHKIPAHFNRKKSKTLWQLVLACNKVIVVNEVDFRHSSVGDISDDPQVFSMFQG</sequence>
<organism evidence="1 2">
    <name type="scientific">Streblomastix strix</name>
    <dbReference type="NCBI Taxonomy" id="222440"/>
    <lineage>
        <taxon>Eukaryota</taxon>
        <taxon>Metamonada</taxon>
        <taxon>Preaxostyla</taxon>
        <taxon>Oxymonadida</taxon>
        <taxon>Streblomastigidae</taxon>
        <taxon>Streblomastix</taxon>
    </lineage>
</organism>
<name>A0A5J4TIW7_9EUKA</name>
<evidence type="ECO:0000313" key="2">
    <source>
        <dbReference type="Proteomes" id="UP000324800"/>
    </source>
</evidence>
<comment type="caution">
    <text evidence="1">The sequence shown here is derived from an EMBL/GenBank/DDBJ whole genome shotgun (WGS) entry which is preliminary data.</text>
</comment>
<protein>
    <submittedName>
        <fullName evidence="1">Uncharacterized protein</fullName>
    </submittedName>
</protein>
<dbReference type="EMBL" id="SNRW01030373">
    <property type="protein sequence ID" value="KAA6358099.1"/>
    <property type="molecule type" value="Genomic_DNA"/>
</dbReference>
<dbReference type="AlphaFoldDB" id="A0A5J4TIW7"/>
<reference evidence="1 2" key="1">
    <citation type="submission" date="2019-03" db="EMBL/GenBank/DDBJ databases">
        <title>Single cell metagenomics reveals metabolic interactions within the superorganism composed of flagellate Streblomastix strix and complex community of Bacteroidetes bacteria on its surface.</title>
        <authorList>
            <person name="Treitli S.C."/>
            <person name="Kolisko M."/>
            <person name="Husnik F."/>
            <person name="Keeling P."/>
            <person name="Hampl V."/>
        </authorList>
    </citation>
    <scope>NUCLEOTIDE SEQUENCE [LARGE SCALE GENOMIC DNA]</scope>
    <source>
        <strain evidence="1">ST1C</strain>
    </source>
</reference>
<proteinExistence type="predicted"/>